<dbReference type="EMBL" id="KL251453">
    <property type="protein sequence ID" value="KGB40402.1"/>
    <property type="molecule type" value="Genomic_DNA"/>
</dbReference>
<feature type="domain" description="Amine oxidase" evidence="2">
    <location>
        <begin position="353"/>
        <end position="621"/>
    </location>
</feature>
<keyword evidence="3" id="KW-0808">Transferase</keyword>
<dbReference type="InterPro" id="IPR036188">
    <property type="entry name" value="FAD/NAD-bd_sf"/>
</dbReference>
<dbReference type="Pfam" id="PF01593">
    <property type="entry name" value="Amino_oxidase"/>
    <property type="match status" value="1"/>
</dbReference>
<dbReference type="GO" id="GO:0008168">
    <property type="term" value="F:methyltransferase activity"/>
    <property type="evidence" value="ECO:0007669"/>
    <property type="project" value="UniProtKB-KW"/>
</dbReference>
<feature type="compositionally biased region" description="Low complexity" evidence="1">
    <location>
        <begin position="86"/>
        <end position="97"/>
    </location>
</feature>
<gene>
    <name evidence="3" type="ORF">MS3_08868</name>
</gene>
<protein>
    <submittedName>
        <fullName evidence="3">Lysine-specific histone demethylase 1 2</fullName>
    </submittedName>
</protein>
<dbReference type="InterPro" id="IPR002937">
    <property type="entry name" value="Amino_oxidase"/>
</dbReference>
<dbReference type="Gene3D" id="3.90.660.10">
    <property type="match status" value="1"/>
</dbReference>
<name>A0A095A0V2_SCHHA</name>
<feature type="region of interest" description="Disordered" evidence="1">
    <location>
        <begin position="956"/>
        <end position="979"/>
    </location>
</feature>
<dbReference type="InterPro" id="IPR050281">
    <property type="entry name" value="Flavin_monoamine_oxidase"/>
</dbReference>
<feature type="compositionally biased region" description="Low complexity" evidence="1">
    <location>
        <begin position="841"/>
        <end position="854"/>
    </location>
</feature>
<keyword evidence="3" id="KW-0489">Methyltransferase</keyword>
<evidence type="ECO:0000256" key="1">
    <source>
        <dbReference type="SAM" id="MobiDB-lite"/>
    </source>
</evidence>
<dbReference type="Pfam" id="PF13450">
    <property type="entry name" value="NAD_binding_8"/>
    <property type="match status" value="1"/>
</dbReference>
<feature type="region of interest" description="Disordered" evidence="1">
    <location>
        <begin position="75"/>
        <end position="103"/>
    </location>
</feature>
<dbReference type="SUPFAM" id="SSF54373">
    <property type="entry name" value="FAD-linked reductases, C-terminal domain"/>
    <property type="match status" value="1"/>
</dbReference>
<evidence type="ECO:0000313" key="3">
    <source>
        <dbReference type="EMBL" id="KGB40402.1"/>
    </source>
</evidence>
<reference evidence="3" key="1">
    <citation type="journal article" date="2012" name="Nat. Genet.">
        <title>Whole-genome sequence of Schistosoma haematobium.</title>
        <authorList>
            <person name="Young N.D."/>
            <person name="Jex A.R."/>
            <person name="Li B."/>
            <person name="Liu S."/>
            <person name="Yang L."/>
            <person name="Xiong Z."/>
            <person name="Li Y."/>
            <person name="Cantacessi C."/>
            <person name="Hall R.S."/>
            <person name="Xu X."/>
            <person name="Chen F."/>
            <person name="Wu X."/>
            <person name="Zerlotini A."/>
            <person name="Oliveira G."/>
            <person name="Hofmann A."/>
            <person name="Zhang G."/>
            <person name="Fang X."/>
            <person name="Kang Y."/>
            <person name="Campbell B.E."/>
            <person name="Loukas A."/>
            <person name="Ranganathan S."/>
            <person name="Rollinson D."/>
            <person name="Rinaldi G."/>
            <person name="Brindley P.J."/>
            <person name="Yang H."/>
            <person name="Wang J."/>
            <person name="Wang J."/>
            <person name="Gasser R.B."/>
        </authorList>
    </citation>
    <scope>NUCLEOTIDE SEQUENCE [LARGE SCALE GENOMIC DNA]</scope>
</reference>
<proteinExistence type="predicted"/>
<organism evidence="3">
    <name type="scientific">Schistosoma haematobium</name>
    <name type="common">Blood fluke</name>
    <dbReference type="NCBI Taxonomy" id="6185"/>
    <lineage>
        <taxon>Eukaryota</taxon>
        <taxon>Metazoa</taxon>
        <taxon>Spiralia</taxon>
        <taxon>Lophotrochozoa</taxon>
        <taxon>Platyhelminthes</taxon>
        <taxon>Trematoda</taxon>
        <taxon>Digenea</taxon>
        <taxon>Strigeidida</taxon>
        <taxon>Schistosomatoidea</taxon>
        <taxon>Schistosomatidae</taxon>
        <taxon>Schistosoma</taxon>
    </lineage>
</organism>
<dbReference type="PANTHER" id="PTHR10742">
    <property type="entry name" value="FLAVIN MONOAMINE OXIDASE"/>
    <property type="match status" value="1"/>
</dbReference>
<sequence>MFDVVVIGAGISGLGAAHLLTRESYSVLVLEARNRPGGRIHSVRLPSLSTPVSNAQSNINHDNLSTYHFHIDEQKPNTSVHESSDSDSSMSSRSPPSAHQSFDRQLDDEINSDYSGPIDVDLGANYLIGCSNRQADQPLFHLARMLRIPTAVTAGDLCKKYRGWECVEIAKWLNHFTPNSPITPDQVADGVFLFDKVIHLTVDRYMKTKSKTQCNHSDTTVKELFDKALQDIFDIEAQFGIRPSANFRDHIEEGIFLSIVSRYLAYVNPIERLPLCVLDDLCEVADSKWQSNIIGGKSGINTGQHGLNQSSLLAQLVQSYPTFDQRKAYHAWAERKLDALENNDKSSLPSIAKCNGDDDNLTQDSYEEQIYEAKHCIITVPVGVLKGLSPSSTITFYPELPLNKRQAIERLGMPSQGSATHEKVILRFKYPEHVFWDTGAAHLKCPDPRLHILNLHRYGKPGVLCAHLWGGSGLNSANRSDKEIVDIILDLLNLMYGGKYKPDSEVSGRKIPDPVYYLVTRWSEDPFSLGAYTTGEPGSSDADRLVYALSLTGLDAKNQRKMKLGEDVFIVDDNLSSNNVNFTADNELTIPRLLFAGEGTLTAKEAKECTHGALQTGIARAIELLPYLMKSKSTIPDPCIIRDLEILRLHAQSNFSSFSTKLASYLFGKVQLNRLLNCNIANGKQYRRVILTRSAEHTAKVLSYHTTNNSDNDEKMNIKLENINYMIATNTPFSRSPFYGYRRRYHHSSKSCWNTDNENCKCCSYAHISKRSRLATTGRRGRRGRGRTRGCTIYNQRGNLNAQMSHSFIRYLRRVSSSRLLYNRYRLESSNLLNQPVNSILPSSTSSTPTLSVRGRGRGRCGKRGRPRIHFPRTYESTGTSWGNYLSEEDRQESLLQLGNLLNDLHSPQKSKHVCVTIPQELCLNTEIILTNGDTTTAILKDDGLEEDEEELLSHIDEDNSVNDNDGHHYDYSSQSLQH</sequence>
<dbReference type="STRING" id="6185.A0A095A0V2"/>
<evidence type="ECO:0000259" key="2">
    <source>
        <dbReference type="Pfam" id="PF01593"/>
    </source>
</evidence>
<dbReference type="GO" id="GO:0032259">
    <property type="term" value="P:methylation"/>
    <property type="evidence" value="ECO:0007669"/>
    <property type="project" value="UniProtKB-KW"/>
</dbReference>
<dbReference type="PANTHER" id="PTHR10742:SF410">
    <property type="entry name" value="LYSINE-SPECIFIC HISTONE DEMETHYLASE 2"/>
    <property type="match status" value="1"/>
</dbReference>
<feature type="compositionally biased region" description="Basic residues" evidence="1">
    <location>
        <begin position="855"/>
        <end position="865"/>
    </location>
</feature>
<dbReference type="SUPFAM" id="SSF51905">
    <property type="entry name" value="FAD/NAD(P)-binding domain"/>
    <property type="match status" value="1"/>
</dbReference>
<dbReference type="AlphaFoldDB" id="A0A095A0V2"/>
<feature type="region of interest" description="Disordered" evidence="1">
    <location>
        <begin position="840"/>
        <end position="865"/>
    </location>
</feature>
<dbReference type="Gene3D" id="3.50.50.60">
    <property type="entry name" value="FAD/NAD(P)-binding domain"/>
    <property type="match status" value="1"/>
</dbReference>
<dbReference type="GO" id="GO:0016491">
    <property type="term" value="F:oxidoreductase activity"/>
    <property type="evidence" value="ECO:0007669"/>
    <property type="project" value="InterPro"/>
</dbReference>
<accession>A0A095A0V2</accession>